<evidence type="ECO:0000313" key="1">
    <source>
        <dbReference type="EMBL" id="ACV07865.1"/>
    </source>
</evidence>
<proteinExistence type="predicted"/>
<protein>
    <submittedName>
        <fullName evidence="1">Uncharacterized protein</fullName>
    </submittedName>
</protein>
<gene>
    <name evidence="1" type="ordered locus">Jden_0191</name>
</gene>
<dbReference type="EMBL" id="CP001706">
    <property type="protein sequence ID" value="ACV07865.1"/>
    <property type="molecule type" value="Genomic_DNA"/>
</dbReference>
<reference evidence="1 2" key="1">
    <citation type="journal article" date="2009" name="Stand. Genomic Sci.">
        <title>Complete genome sequence of Jonesia denitrificans type strain (Prevot 55134).</title>
        <authorList>
            <person name="Pukall R."/>
            <person name="Gehrich-Schroter G."/>
            <person name="Lapidus A."/>
            <person name="Nolan M."/>
            <person name="Glavina Del Rio T."/>
            <person name="Lucas S."/>
            <person name="Chen F."/>
            <person name="Tice H."/>
            <person name="Pitluck S."/>
            <person name="Cheng J.F."/>
            <person name="Copeland A."/>
            <person name="Saunders E."/>
            <person name="Brettin T."/>
            <person name="Detter J.C."/>
            <person name="Bruce D."/>
            <person name="Goodwin L."/>
            <person name="Pati A."/>
            <person name="Ivanova N."/>
            <person name="Mavromatis K."/>
            <person name="Ovchinnikova G."/>
            <person name="Chen A."/>
            <person name="Palaniappan K."/>
            <person name="Land M."/>
            <person name="Hauser L."/>
            <person name="Chang Y.J."/>
            <person name="Jeffries C.D."/>
            <person name="Chain P."/>
            <person name="Goker M."/>
            <person name="Bristow J."/>
            <person name="Eisen J.A."/>
            <person name="Markowitz V."/>
            <person name="Hugenholtz P."/>
            <person name="Kyrpides N.C."/>
            <person name="Klenk H.P."/>
            <person name="Han C."/>
        </authorList>
    </citation>
    <scope>NUCLEOTIDE SEQUENCE [LARGE SCALE GENOMIC DNA]</scope>
    <source>
        <strain evidence="2">ATCC 14870 / DSM 20603 / BCRC 15368 / CIP 55.134 / JCM 11481 / NBRC 15587 / NCTC 10816 / Prevot 55134</strain>
    </source>
</reference>
<organism evidence="1 2">
    <name type="scientific">Jonesia denitrificans (strain ATCC 14870 / DSM 20603 / BCRC 15368 / CIP 55.134 / JCM 11481 / NBRC 15587 / NCTC 10816 / Prevot 55134)</name>
    <name type="common">Listeria denitrificans</name>
    <dbReference type="NCBI Taxonomy" id="471856"/>
    <lineage>
        <taxon>Bacteria</taxon>
        <taxon>Bacillati</taxon>
        <taxon>Actinomycetota</taxon>
        <taxon>Actinomycetes</taxon>
        <taxon>Micrococcales</taxon>
        <taxon>Jonesiaceae</taxon>
        <taxon>Jonesia</taxon>
    </lineage>
</organism>
<name>C7QYL8_JONDD</name>
<dbReference type="Proteomes" id="UP000000628">
    <property type="component" value="Chromosome"/>
</dbReference>
<sequence>MFVSQLPVDLQGERKKFSTRDTEAHNVDAGCSRTGIRCTLIVFCSIQSGREFWLVDAAATHS</sequence>
<dbReference type="KEGG" id="jde:Jden_0191"/>
<evidence type="ECO:0000313" key="2">
    <source>
        <dbReference type="Proteomes" id="UP000000628"/>
    </source>
</evidence>
<dbReference type="HOGENOM" id="CLU_2898192_0_0_11"/>
<accession>C7QYL8</accession>
<dbReference type="AlphaFoldDB" id="C7QYL8"/>
<dbReference type="STRING" id="471856.Jden_0191"/>
<keyword evidence="2" id="KW-1185">Reference proteome</keyword>